<comment type="caution">
    <text evidence="2">The sequence shown here is derived from an EMBL/GenBank/DDBJ whole genome shotgun (WGS) entry which is preliminary data.</text>
</comment>
<organism evidence="2">
    <name type="scientific">marine sediment metagenome</name>
    <dbReference type="NCBI Taxonomy" id="412755"/>
    <lineage>
        <taxon>unclassified sequences</taxon>
        <taxon>metagenomes</taxon>
        <taxon>ecological metagenomes</taxon>
    </lineage>
</organism>
<accession>X0WAX5</accession>
<proteinExistence type="predicted"/>
<gene>
    <name evidence="2" type="ORF">S01H1_48399</name>
</gene>
<feature type="non-terminal residue" evidence="2">
    <location>
        <position position="262"/>
    </location>
</feature>
<reference evidence="2" key="1">
    <citation type="journal article" date="2014" name="Front. Microbiol.">
        <title>High frequency of phylogenetically diverse reductive dehalogenase-homologous genes in deep subseafloor sedimentary metagenomes.</title>
        <authorList>
            <person name="Kawai M."/>
            <person name="Futagami T."/>
            <person name="Toyoda A."/>
            <person name="Takaki Y."/>
            <person name="Nishi S."/>
            <person name="Hori S."/>
            <person name="Arai W."/>
            <person name="Tsubouchi T."/>
            <person name="Morono Y."/>
            <person name="Uchiyama I."/>
            <person name="Ito T."/>
            <person name="Fujiyama A."/>
            <person name="Inagaki F."/>
            <person name="Takami H."/>
        </authorList>
    </citation>
    <scope>NUCLEOTIDE SEQUENCE</scope>
    <source>
        <strain evidence="2">Expedition CK06-06</strain>
    </source>
</reference>
<feature type="compositionally biased region" description="Basic and acidic residues" evidence="1">
    <location>
        <begin position="245"/>
        <end position="262"/>
    </location>
</feature>
<evidence type="ECO:0000256" key="1">
    <source>
        <dbReference type="SAM" id="MobiDB-lite"/>
    </source>
</evidence>
<evidence type="ECO:0000313" key="2">
    <source>
        <dbReference type="EMBL" id="GAG27810.1"/>
    </source>
</evidence>
<dbReference type="EMBL" id="BARS01031082">
    <property type="protein sequence ID" value="GAG27810.1"/>
    <property type="molecule type" value="Genomic_DNA"/>
</dbReference>
<dbReference type="AlphaFoldDB" id="X0WAX5"/>
<protein>
    <submittedName>
        <fullName evidence="2">Uncharacterized protein</fullName>
    </submittedName>
</protein>
<feature type="region of interest" description="Disordered" evidence="1">
    <location>
        <begin position="235"/>
        <end position="262"/>
    </location>
</feature>
<name>X0WAX5_9ZZZZ</name>
<sequence length="262" mass="28755">PDFCIIEGVTAIFNGHVPPMALLRESSVQLNVLIGGQDTVAVDTVGCKVMGYATEEVEHLRLAAEWGLGEGQLDRIEVIGNLSRFRRRYPYALLRHFHPDVRIVEGRERACVEGCKGNTECALEILSNDYPSQGGFTIVFGRGFDEADLEGLTGDILVVGACAINDRGADLRQRYPDRRIIEVDAHNDIRGVTAGLATLMKVRPLAMVPLNPLRSLWITLQAKLHGLNSRMPPLFGGPAPTGLSEAERRWYREGGGDPGRRA</sequence>
<feature type="non-terminal residue" evidence="2">
    <location>
        <position position="1"/>
    </location>
</feature>